<feature type="region of interest" description="Disordered" evidence="3">
    <location>
        <begin position="1019"/>
        <end position="1038"/>
    </location>
</feature>
<comment type="caution">
    <text evidence="5">The sequence shown here is derived from an EMBL/GenBank/DDBJ whole genome shotgun (WGS) entry which is preliminary data.</text>
</comment>
<evidence type="ECO:0000256" key="2">
    <source>
        <dbReference type="ARBA" id="ARBA00022468"/>
    </source>
</evidence>
<feature type="region of interest" description="Disordered" evidence="3">
    <location>
        <begin position="310"/>
        <end position="347"/>
    </location>
</feature>
<dbReference type="Proteomes" id="UP000736164">
    <property type="component" value="Unassembled WGS sequence"/>
</dbReference>
<keyword evidence="6" id="KW-1185">Reference proteome</keyword>
<feature type="compositionally biased region" description="Gly residues" evidence="3">
    <location>
        <begin position="1026"/>
        <end position="1038"/>
    </location>
</feature>
<feature type="compositionally biased region" description="Basic and acidic residues" evidence="3">
    <location>
        <begin position="538"/>
        <end position="549"/>
    </location>
</feature>
<dbReference type="InterPro" id="IPR050989">
    <property type="entry name" value="Rap1_Ran_GAP"/>
</dbReference>
<feature type="compositionally biased region" description="Pro residues" evidence="3">
    <location>
        <begin position="636"/>
        <end position="651"/>
    </location>
</feature>
<comment type="similarity">
    <text evidence="1">Belongs to the FAM131 family.</text>
</comment>
<evidence type="ECO:0000313" key="5">
    <source>
        <dbReference type="EMBL" id="MBN3325092.1"/>
    </source>
</evidence>
<dbReference type="InterPro" id="IPR000331">
    <property type="entry name" value="Rap/Ran_GAP_dom"/>
</dbReference>
<dbReference type="GO" id="GO:0005096">
    <property type="term" value="F:GTPase activator activity"/>
    <property type="evidence" value="ECO:0007669"/>
    <property type="project" value="UniProtKB-KW"/>
</dbReference>
<feature type="domain" description="Rap-GAP" evidence="4">
    <location>
        <begin position="767"/>
        <end position="1004"/>
    </location>
</feature>
<feature type="region of interest" description="Disordered" evidence="3">
    <location>
        <begin position="1056"/>
        <end position="1078"/>
    </location>
</feature>
<evidence type="ECO:0000256" key="3">
    <source>
        <dbReference type="SAM" id="MobiDB-lite"/>
    </source>
</evidence>
<proteinExistence type="inferred from homology"/>
<feature type="compositionally biased region" description="Polar residues" evidence="3">
    <location>
        <begin position="1067"/>
        <end position="1078"/>
    </location>
</feature>
<feature type="compositionally biased region" description="Low complexity" evidence="3">
    <location>
        <begin position="325"/>
        <end position="347"/>
    </location>
</feature>
<evidence type="ECO:0000256" key="1">
    <source>
        <dbReference type="ARBA" id="ARBA00010635"/>
    </source>
</evidence>
<dbReference type="PANTHER" id="PTHR15711">
    <property type="entry name" value="RAP GTPASE-ACTIVATING PROTEIN"/>
    <property type="match status" value="1"/>
</dbReference>
<name>A0A8J7P405_ATRSP</name>
<dbReference type="PANTHER" id="PTHR15711:SF1">
    <property type="entry name" value="RAP1 GTPASE-ACTIVATING PROTEIN 1-LIKE"/>
    <property type="match status" value="1"/>
</dbReference>
<dbReference type="InterPro" id="IPR035974">
    <property type="entry name" value="Rap/Ran-GAP_sf"/>
</dbReference>
<evidence type="ECO:0000259" key="4">
    <source>
        <dbReference type="PROSITE" id="PS50085"/>
    </source>
</evidence>
<feature type="region of interest" description="Disordered" evidence="3">
    <location>
        <begin position="514"/>
        <end position="549"/>
    </location>
</feature>
<feature type="region of interest" description="Disordered" evidence="3">
    <location>
        <begin position="1"/>
        <end position="45"/>
    </location>
</feature>
<feature type="compositionally biased region" description="Low complexity" evidence="3">
    <location>
        <begin position="1"/>
        <end position="16"/>
    </location>
</feature>
<accession>A0A8J7P405</accession>
<keyword evidence="2" id="KW-0343">GTPase activation</keyword>
<dbReference type="Gene3D" id="3.40.50.11210">
    <property type="entry name" value="Rap/Ran-GAP"/>
    <property type="match status" value="1"/>
</dbReference>
<evidence type="ECO:0000313" key="6">
    <source>
        <dbReference type="Proteomes" id="UP000736164"/>
    </source>
</evidence>
<feature type="region of interest" description="Disordered" evidence="3">
    <location>
        <begin position="636"/>
        <end position="659"/>
    </location>
</feature>
<dbReference type="Pfam" id="PF21022">
    <property type="entry name" value="Rap-GAP_dimer"/>
    <property type="match status" value="1"/>
</dbReference>
<dbReference type="InterPro" id="IPR026782">
    <property type="entry name" value="FAM131"/>
</dbReference>
<reference evidence="5" key="1">
    <citation type="journal article" date="2021" name="Cell">
        <title>Tracing the genetic footprints of vertebrate landing in non-teleost ray-finned fishes.</title>
        <authorList>
            <person name="Bi X."/>
            <person name="Wang K."/>
            <person name="Yang L."/>
            <person name="Pan H."/>
            <person name="Jiang H."/>
            <person name="Wei Q."/>
            <person name="Fang M."/>
            <person name="Yu H."/>
            <person name="Zhu C."/>
            <person name="Cai Y."/>
            <person name="He Y."/>
            <person name="Gan X."/>
            <person name="Zeng H."/>
            <person name="Yu D."/>
            <person name="Zhu Y."/>
            <person name="Jiang H."/>
            <person name="Qiu Q."/>
            <person name="Yang H."/>
            <person name="Zhang Y.E."/>
            <person name="Wang W."/>
            <person name="Zhu M."/>
            <person name="He S."/>
            <person name="Zhang G."/>
        </authorList>
    </citation>
    <scope>NUCLEOTIDE SEQUENCE</scope>
    <source>
        <strain evidence="5">Allg_001</strain>
    </source>
</reference>
<dbReference type="AlphaFoldDB" id="A0A8J7P405"/>
<dbReference type="GO" id="GO:0005737">
    <property type="term" value="C:cytoplasm"/>
    <property type="evidence" value="ECO:0007669"/>
    <property type="project" value="TreeGrafter"/>
</dbReference>
<dbReference type="PROSITE" id="PS50085">
    <property type="entry name" value="RAPGAP"/>
    <property type="match status" value="1"/>
</dbReference>
<feature type="non-terminal residue" evidence="5">
    <location>
        <position position="1"/>
    </location>
</feature>
<sequence length="1103" mass="121221">MDTAGSLAGAAQGSSSTVSPGARTHQVQTPHGDDSMLPPCGVFKETAVGEPGLDWRLSLRIRSTPRHHGRNSSPASQGKADPAAEAVPVGRKDGEQQGRTEFSWDGMNLSMEDTTSILPRLKRNSNTYGIGALAKSSLSGVSRTMKDHVTKPTAMAQGRVAHMIEWQSWGKPSAGPAGVSRTNLHRERERRLENDAYSDLSDGEKEARFAAGVMQQFAISEATLLAWSSMDGESLSAGSNQGSVAHLSEVNQESVTSRDQILHHSSADVWPHTYVSQGLYCLSSSDAWEPMSNEPSGVASPAAGSYVVAGGPSSQGYEENSVYFQQQQQQQQNPQLNQQHPLHHLQQIQHYQQQQLLQYQQQQMDRLSQTHSLQATPNSTIHSQQAPPVHTPLVDLWGARQTESYPMEVGGYVGMSVGEGGVAVCEEPSVESAPLLEKEASQESHTLQYTHTESHTHCNIHTLTVTHTATHILTHTVIYTVTHTGSHIHIPVHSNQTQYNVLVLYTQDEGVNSSCSSASVRQGRKQKEMKWQGARRTQPRDMEQDKPSDKLFSRKRSFTFGAYGGRPETFEHSILDILDSPTSENKSLLSGNLSQKGSRLDEQRCEFPPPFKFLKIGGPLPLVLPPKAGGYWIEPPPRCEGAPPPPGPEAEPGPCDIMDRDPSATLYRDSFRHTYHQSFTAVDPSLGSLVLSVRVDEEDSVHVILRMKECSLHGVFHLSLFPEFPSAVQLAKLLCDSVTVSKFEAVSYPKSVSINFLLCTASAPELIAAFDEHRISENFKFGVLYQREGQLSEEAILGNCEESEEFVDFLSILGETVSLSGFTGFRGGLDVSYGQTGSQSVFASFHGRQVMFHVSTKLPFTEGDCQQLQRKRHIGNDIVSLVYQEGETPFLPDIITSHFLHAFVVVRRVERNNEEMYQILTCLSCLGVNHSVHGAVLFPQVSVTAREDVPHFGPPLPDPPVFKERHRLREFLLIKLINAEISCYRAERFRRLEVRTRSSLLESLQSDLSARSCCMLGAAPPSNSNGGPGRGESGGSGGGFIENFKRAIRVRSHSFDTLGGPRKVSGGSPQKQRGPQISVRTRDNFSLSLHLSFPTCCLPVGVR</sequence>
<protein>
    <submittedName>
        <fullName evidence="5">RPGP1 protein</fullName>
    </submittedName>
</protein>
<dbReference type="Gene3D" id="6.10.140.210">
    <property type="match status" value="1"/>
</dbReference>
<dbReference type="SUPFAM" id="SSF111347">
    <property type="entry name" value="Rap/Ran-GAP"/>
    <property type="match status" value="1"/>
</dbReference>
<feature type="non-terminal residue" evidence="5">
    <location>
        <position position="1103"/>
    </location>
</feature>
<feature type="compositionally biased region" description="Polar residues" evidence="3">
    <location>
        <begin position="312"/>
        <end position="324"/>
    </location>
</feature>
<organism evidence="5 6">
    <name type="scientific">Atractosteus spatula</name>
    <name type="common">Alligator gar</name>
    <name type="synonym">Lepisosteus spatula</name>
    <dbReference type="NCBI Taxonomy" id="7917"/>
    <lineage>
        <taxon>Eukaryota</taxon>
        <taxon>Metazoa</taxon>
        <taxon>Chordata</taxon>
        <taxon>Craniata</taxon>
        <taxon>Vertebrata</taxon>
        <taxon>Euteleostomi</taxon>
        <taxon>Actinopterygii</taxon>
        <taxon>Neopterygii</taxon>
        <taxon>Holostei</taxon>
        <taxon>Semionotiformes</taxon>
        <taxon>Lepisosteidae</taxon>
        <taxon>Atractosteus</taxon>
    </lineage>
</organism>
<gene>
    <name evidence="5" type="primary">Rap1gap_1</name>
    <name evidence="5" type="ORF">GTO95_0012041</name>
</gene>
<dbReference type="Pfam" id="PF02145">
    <property type="entry name" value="Rap_GAP"/>
    <property type="match status" value="1"/>
</dbReference>
<dbReference type="GO" id="GO:0051056">
    <property type="term" value="P:regulation of small GTPase mediated signal transduction"/>
    <property type="evidence" value="ECO:0007669"/>
    <property type="project" value="InterPro"/>
</dbReference>
<feature type="region of interest" description="Disordered" evidence="3">
    <location>
        <begin position="62"/>
        <end position="96"/>
    </location>
</feature>
<dbReference type="EMBL" id="JAAWVO010074088">
    <property type="protein sequence ID" value="MBN3325092.1"/>
    <property type="molecule type" value="Genomic_DNA"/>
</dbReference>
<dbReference type="Pfam" id="PF15010">
    <property type="entry name" value="FAM131"/>
    <property type="match status" value="1"/>
</dbReference>